<evidence type="ECO:0000313" key="1">
    <source>
        <dbReference type="EMBL" id="ATA87427.1"/>
    </source>
</evidence>
<name>A0A250FTY8_9FLAO</name>
<sequence length="217" mass="25367">MIFRKKKNMLGKKVLARIETLGGDISQVKGTSLREDLSAITFNTPLYQWDDAFDDWSLGEDDEPIYGLNDFIEAHRELYKEDKDEFRRQLVAHFYSPQNEPVGAQWIGEPFTPFQEGTADYQQWYLHFSNEEFVDLYQITKLTKELHPNFIHLLASEGYPDGYYIAINDPNPENPTVFSTDHEAFFSEINKEGKLEKFLNNFITPQQLITIVEKELK</sequence>
<dbReference type="Proteomes" id="UP000217250">
    <property type="component" value="Chromosome"/>
</dbReference>
<protein>
    <submittedName>
        <fullName evidence="1">Uncharacterized protein</fullName>
    </submittedName>
</protein>
<dbReference type="AlphaFoldDB" id="A0A250FTY8"/>
<dbReference type="OrthoDB" id="879470at2"/>
<reference evidence="2" key="1">
    <citation type="submission" date="2017-06" db="EMBL/GenBank/DDBJ databases">
        <title>Capnocytophaga spp. assemblies.</title>
        <authorList>
            <person name="Gulvik C.A."/>
        </authorList>
    </citation>
    <scope>NUCLEOTIDE SEQUENCE [LARGE SCALE GENOMIC DNA]</scope>
    <source>
        <strain evidence="2">H1496</strain>
    </source>
</reference>
<proteinExistence type="predicted"/>
<dbReference type="KEGG" id="cgh:CGC50_09840"/>
<organism evidence="1 2">
    <name type="scientific">Capnocytophaga gingivalis</name>
    <dbReference type="NCBI Taxonomy" id="1017"/>
    <lineage>
        <taxon>Bacteria</taxon>
        <taxon>Pseudomonadati</taxon>
        <taxon>Bacteroidota</taxon>
        <taxon>Flavobacteriia</taxon>
        <taxon>Flavobacteriales</taxon>
        <taxon>Flavobacteriaceae</taxon>
        <taxon>Capnocytophaga</taxon>
    </lineage>
</organism>
<dbReference type="EMBL" id="CP022386">
    <property type="protein sequence ID" value="ATA87427.1"/>
    <property type="molecule type" value="Genomic_DNA"/>
</dbReference>
<accession>A0A250FTY8</accession>
<gene>
    <name evidence="1" type="ORF">CGC50_09840</name>
</gene>
<evidence type="ECO:0000313" key="2">
    <source>
        <dbReference type="Proteomes" id="UP000217250"/>
    </source>
</evidence>